<keyword evidence="1" id="KW-0732">Signal</keyword>
<feature type="signal peptide" evidence="1">
    <location>
        <begin position="1"/>
        <end position="19"/>
    </location>
</feature>
<evidence type="ECO:0000313" key="4">
    <source>
        <dbReference type="Proteomes" id="UP000494206"/>
    </source>
</evidence>
<dbReference type="SUPFAM" id="SSF49344">
    <property type="entry name" value="CBD9-like"/>
    <property type="match status" value="1"/>
</dbReference>
<evidence type="ECO:0000259" key="2">
    <source>
        <dbReference type="PROSITE" id="PS50836"/>
    </source>
</evidence>
<dbReference type="PANTHER" id="PTHR36516:SF2">
    <property type="entry name" value="DOMON DOMAIN-CONTAINING PROTEIN"/>
    <property type="match status" value="1"/>
</dbReference>
<feature type="chain" id="PRO_5035743366" description="DOMON domain-containing protein" evidence="1">
    <location>
        <begin position="20"/>
        <end position="164"/>
    </location>
</feature>
<gene>
    <name evidence="3" type="ORF">CBOVIS_LOCUS7981</name>
</gene>
<dbReference type="EMBL" id="CADEPM010000005">
    <property type="protein sequence ID" value="CAB3405833.1"/>
    <property type="molecule type" value="Genomic_DNA"/>
</dbReference>
<dbReference type="OrthoDB" id="5852222at2759"/>
<proteinExistence type="predicted"/>
<organism evidence="3 4">
    <name type="scientific">Caenorhabditis bovis</name>
    <dbReference type="NCBI Taxonomy" id="2654633"/>
    <lineage>
        <taxon>Eukaryota</taxon>
        <taxon>Metazoa</taxon>
        <taxon>Ecdysozoa</taxon>
        <taxon>Nematoda</taxon>
        <taxon>Chromadorea</taxon>
        <taxon>Rhabditida</taxon>
        <taxon>Rhabditina</taxon>
        <taxon>Rhabditomorpha</taxon>
        <taxon>Rhabditoidea</taxon>
        <taxon>Rhabditidae</taxon>
        <taxon>Peloderinae</taxon>
        <taxon>Caenorhabditis</taxon>
    </lineage>
</organism>
<evidence type="ECO:0000256" key="1">
    <source>
        <dbReference type="SAM" id="SignalP"/>
    </source>
</evidence>
<keyword evidence="4" id="KW-1185">Reference proteome</keyword>
<feature type="domain" description="DOMON" evidence="2">
    <location>
        <begin position="27"/>
        <end position="138"/>
    </location>
</feature>
<accession>A0A8S1EWL6</accession>
<dbReference type="InterPro" id="IPR005018">
    <property type="entry name" value="DOMON_domain"/>
</dbReference>
<name>A0A8S1EWL6_9PELO</name>
<evidence type="ECO:0000313" key="3">
    <source>
        <dbReference type="EMBL" id="CAB3405833.1"/>
    </source>
</evidence>
<dbReference type="PANTHER" id="PTHR36516">
    <property type="entry name" value="PROTEIN CBG04168-RELATED"/>
    <property type="match status" value="1"/>
</dbReference>
<reference evidence="3 4" key="1">
    <citation type="submission" date="2020-04" db="EMBL/GenBank/DDBJ databases">
        <authorList>
            <person name="Laetsch R D."/>
            <person name="Stevens L."/>
            <person name="Kumar S."/>
            <person name="Blaxter L. M."/>
        </authorList>
    </citation>
    <scope>NUCLEOTIDE SEQUENCE [LARGE SCALE GENOMIC DNA]</scope>
</reference>
<dbReference type="PROSITE" id="PS50836">
    <property type="entry name" value="DOMON"/>
    <property type="match status" value="1"/>
</dbReference>
<dbReference type="AlphaFoldDB" id="A0A8S1EWL6"/>
<sequence length="164" mass="18290">MAAMRNFLGFIAFCAFCSAQNCDYSSNDQQVTWRIQNGSMLITYQKLNARNNEWSAIAWGERMQNLKVLVFEVNNNRVSVKTGSTSGYGPPQLDNQLRGTVQNVQYTGNTLKAVVNVPLNINDINLQACQTWNFISSGPLNNGQIGYHTSPPVQIQNVCPEHCL</sequence>
<dbReference type="Proteomes" id="UP000494206">
    <property type="component" value="Unassembled WGS sequence"/>
</dbReference>
<comment type="caution">
    <text evidence="3">The sequence shown here is derived from an EMBL/GenBank/DDBJ whole genome shotgun (WGS) entry which is preliminary data.</text>
</comment>
<dbReference type="Pfam" id="PF03351">
    <property type="entry name" value="DOMON"/>
    <property type="match status" value="1"/>
</dbReference>
<protein>
    <recommendedName>
        <fullName evidence="2">DOMON domain-containing protein</fullName>
    </recommendedName>
</protein>